<feature type="region of interest" description="Disordered" evidence="1">
    <location>
        <begin position="1"/>
        <end position="114"/>
    </location>
</feature>
<feature type="compositionally biased region" description="Acidic residues" evidence="1">
    <location>
        <begin position="83"/>
        <end position="92"/>
    </location>
</feature>
<sequence length="292" mass="32176">MADSRLFSSSPEKKKTKLDHEPGFHHAAAHSGAISSSASKQEAESVAGDAVSGPEADDDPMMTQEEEEYGDGPEEKAHHDESTLADDDDIESDSQAGDNESDADEKAHHDESTTLCEHREVGVRCSIKNDEHMAIYDECVRQSEKSGGFDIDVDLNLTDKLPKWLHGNMCRPIRVDDESLAPILKEMGILACEFANSNQSEPQKLEFLRVVKANYNGILISFYITFAAVDKLDQSDGPDGKEKLYQAVVFFVNLKQNKNYKSVVMVRRKPTVAADDGLLAKPKRSCCVAPSL</sequence>
<dbReference type="OrthoDB" id="1588055at2759"/>
<keyword evidence="3" id="KW-1185">Reference proteome</keyword>
<reference evidence="2" key="1">
    <citation type="submission" date="2022-02" db="EMBL/GenBank/DDBJ databases">
        <authorList>
            <person name="Henning P.M."/>
            <person name="McCubbin A.G."/>
            <person name="Shore J.S."/>
        </authorList>
    </citation>
    <scope>NUCLEOTIDE SEQUENCE</scope>
    <source>
        <strain evidence="2">F60SS</strain>
        <tissue evidence="2">Leaves</tissue>
    </source>
</reference>
<dbReference type="Gene3D" id="3.10.450.10">
    <property type="match status" value="1"/>
</dbReference>
<evidence type="ECO:0008006" key="4">
    <source>
        <dbReference type="Google" id="ProtNLM"/>
    </source>
</evidence>
<proteinExistence type="predicted"/>
<feature type="compositionally biased region" description="Polar residues" evidence="1">
    <location>
        <begin position="1"/>
        <end position="10"/>
    </location>
</feature>
<comment type="caution">
    <text evidence="2">The sequence shown here is derived from an EMBL/GenBank/DDBJ whole genome shotgun (WGS) entry which is preliminary data.</text>
</comment>
<feature type="compositionally biased region" description="Basic and acidic residues" evidence="1">
    <location>
        <begin position="73"/>
        <end position="82"/>
    </location>
</feature>
<feature type="compositionally biased region" description="Basic and acidic residues" evidence="1">
    <location>
        <begin position="104"/>
        <end position="114"/>
    </location>
</feature>
<accession>A0A9Q0JGC7</accession>
<protein>
    <recommendedName>
        <fullName evidence="4">Cystatin domain-containing protein</fullName>
    </recommendedName>
</protein>
<gene>
    <name evidence="2" type="ORF">Tsubulata_020241</name>
</gene>
<evidence type="ECO:0000313" key="3">
    <source>
        <dbReference type="Proteomes" id="UP001141552"/>
    </source>
</evidence>
<evidence type="ECO:0000256" key="1">
    <source>
        <dbReference type="SAM" id="MobiDB-lite"/>
    </source>
</evidence>
<evidence type="ECO:0000313" key="2">
    <source>
        <dbReference type="EMBL" id="KAJ4839595.1"/>
    </source>
</evidence>
<feature type="compositionally biased region" description="Low complexity" evidence="1">
    <location>
        <begin position="25"/>
        <end position="39"/>
    </location>
</feature>
<name>A0A9Q0JGC7_9ROSI</name>
<feature type="compositionally biased region" description="Acidic residues" evidence="1">
    <location>
        <begin position="55"/>
        <end position="72"/>
    </location>
</feature>
<dbReference type="Proteomes" id="UP001141552">
    <property type="component" value="Unassembled WGS sequence"/>
</dbReference>
<dbReference type="PANTHER" id="PTHR31228">
    <property type="entry name" value="CYSTATIN/MONELLIN SUPERFAMILY PROTEIN"/>
    <property type="match status" value="1"/>
</dbReference>
<reference evidence="2" key="2">
    <citation type="journal article" date="2023" name="Plants (Basel)">
        <title>Annotation of the Turnera subulata (Passifloraceae) Draft Genome Reveals the S-Locus Evolved after the Divergence of Turneroideae from Passifloroideae in a Stepwise Manner.</title>
        <authorList>
            <person name="Henning P.M."/>
            <person name="Roalson E.H."/>
            <person name="Mir W."/>
            <person name="McCubbin A.G."/>
            <person name="Shore J.S."/>
        </authorList>
    </citation>
    <scope>NUCLEOTIDE SEQUENCE</scope>
    <source>
        <strain evidence="2">F60SS</strain>
    </source>
</reference>
<organism evidence="2 3">
    <name type="scientific">Turnera subulata</name>
    <dbReference type="NCBI Taxonomy" id="218843"/>
    <lineage>
        <taxon>Eukaryota</taxon>
        <taxon>Viridiplantae</taxon>
        <taxon>Streptophyta</taxon>
        <taxon>Embryophyta</taxon>
        <taxon>Tracheophyta</taxon>
        <taxon>Spermatophyta</taxon>
        <taxon>Magnoliopsida</taxon>
        <taxon>eudicotyledons</taxon>
        <taxon>Gunneridae</taxon>
        <taxon>Pentapetalae</taxon>
        <taxon>rosids</taxon>
        <taxon>fabids</taxon>
        <taxon>Malpighiales</taxon>
        <taxon>Passifloraceae</taxon>
        <taxon>Turnera</taxon>
    </lineage>
</organism>
<dbReference type="PANTHER" id="PTHR31228:SF25">
    <property type="entry name" value="CYSTATIN-LIKE PROTEIN-RELATED"/>
    <property type="match status" value="1"/>
</dbReference>
<dbReference type="AlphaFoldDB" id="A0A9Q0JGC7"/>
<dbReference type="EMBL" id="JAKUCV010003270">
    <property type="protein sequence ID" value="KAJ4839595.1"/>
    <property type="molecule type" value="Genomic_DNA"/>
</dbReference>